<keyword evidence="3" id="KW-1185">Reference proteome</keyword>
<proteinExistence type="predicted"/>
<evidence type="ECO:0000313" key="3">
    <source>
        <dbReference type="Proteomes" id="UP000807469"/>
    </source>
</evidence>
<dbReference type="EMBL" id="MU155341">
    <property type="protein sequence ID" value="KAF9475227.1"/>
    <property type="molecule type" value="Genomic_DNA"/>
</dbReference>
<protein>
    <submittedName>
        <fullName evidence="2">Uncharacterized protein</fullName>
    </submittedName>
</protein>
<dbReference type="Proteomes" id="UP000807469">
    <property type="component" value="Unassembled WGS sequence"/>
</dbReference>
<dbReference type="OrthoDB" id="661148at2759"/>
<accession>A0A9P5YTC7</accession>
<sequence>MSSAASILSGRSFGPRKITLRVNIMVDYDGPSLSNTSSLASIEEFKGRNGSQLSFSYGTPNAELNDDSVTVSSREPGTSSSRNGKSFSWKGIAP</sequence>
<feature type="region of interest" description="Disordered" evidence="1">
    <location>
        <begin position="53"/>
        <end position="94"/>
    </location>
</feature>
<evidence type="ECO:0000313" key="2">
    <source>
        <dbReference type="EMBL" id="KAF9475227.1"/>
    </source>
</evidence>
<evidence type="ECO:0000256" key="1">
    <source>
        <dbReference type="SAM" id="MobiDB-lite"/>
    </source>
</evidence>
<gene>
    <name evidence="2" type="ORF">BDN70DRAFT_865170</name>
</gene>
<feature type="compositionally biased region" description="Polar residues" evidence="1">
    <location>
        <begin position="67"/>
        <end position="86"/>
    </location>
</feature>
<dbReference type="AlphaFoldDB" id="A0A9P5YTC7"/>
<comment type="caution">
    <text evidence="2">The sequence shown here is derived from an EMBL/GenBank/DDBJ whole genome shotgun (WGS) entry which is preliminary data.</text>
</comment>
<organism evidence="2 3">
    <name type="scientific">Pholiota conissans</name>
    <dbReference type="NCBI Taxonomy" id="109636"/>
    <lineage>
        <taxon>Eukaryota</taxon>
        <taxon>Fungi</taxon>
        <taxon>Dikarya</taxon>
        <taxon>Basidiomycota</taxon>
        <taxon>Agaricomycotina</taxon>
        <taxon>Agaricomycetes</taxon>
        <taxon>Agaricomycetidae</taxon>
        <taxon>Agaricales</taxon>
        <taxon>Agaricineae</taxon>
        <taxon>Strophariaceae</taxon>
        <taxon>Pholiota</taxon>
    </lineage>
</organism>
<name>A0A9P5YTC7_9AGAR</name>
<reference evidence="2" key="1">
    <citation type="submission" date="2020-11" db="EMBL/GenBank/DDBJ databases">
        <authorList>
            <consortium name="DOE Joint Genome Institute"/>
            <person name="Ahrendt S."/>
            <person name="Riley R."/>
            <person name="Andreopoulos W."/>
            <person name="Labutti K."/>
            <person name="Pangilinan J."/>
            <person name="Ruiz-Duenas F.J."/>
            <person name="Barrasa J.M."/>
            <person name="Sanchez-Garcia M."/>
            <person name="Camarero S."/>
            <person name="Miyauchi S."/>
            <person name="Serrano A."/>
            <person name="Linde D."/>
            <person name="Babiker R."/>
            <person name="Drula E."/>
            <person name="Ayuso-Fernandez I."/>
            <person name="Pacheco R."/>
            <person name="Padilla G."/>
            <person name="Ferreira P."/>
            <person name="Barriuso J."/>
            <person name="Kellner H."/>
            <person name="Castanera R."/>
            <person name="Alfaro M."/>
            <person name="Ramirez L."/>
            <person name="Pisabarro A.G."/>
            <person name="Kuo A."/>
            <person name="Tritt A."/>
            <person name="Lipzen A."/>
            <person name="He G."/>
            <person name="Yan M."/>
            <person name="Ng V."/>
            <person name="Cullen D."/>
            <person name="Martin F."/>
            <person name="Rosso M.-N."/>
            <person name="Henrissat B."/>
            <person name="Hibbett D."/>
            <person name="Martinez A.T."/>
            <person name="Grigoriev I.V."/>
        </authorList>
    </citation>
    <scope>NUCLEOTIDE SEQUENCE</scope>
    <source>
        <strain evidence="2">CIRM-BRFM 674</strain>
    </source>
</reference>